<dbReference type="EMBL" id="JAEHFQ010000018">
    <property type="protein sequence ID" value="MBM0636045.1"/>
    <property type="molecule type" value="Genomic_DNA"/>
</dbReference>
<accession>A0A074LSN6</accession>
<dbReference type="OrthoDB" id="2084556at2"/>
<comment type="caution">
    <text evidence="1">The sequence shown here is derived from an EMBL/GenBank/DDBJ whole genome shotgun (WGS) entry which is preliminary data.</text>
</comment>
<dbReference type="AlphaFoldDB" id="A0A074LSN6"/>
<dbReference type="GO" id="GO:0010468">
    <property type="term" value="P:regulation of gene expression"/>
    <property type="evidence" value="ECO:0007669"/>
    <property type="project" value="InterPro"/>
</dbReference>
<evidence type="ECO:0000313" key="1">
    <source>
        <dbReference type="EMBL" id="MBM0636045.1"/>
    </source>
</evidence>
<dbReference type="Pfam" id="PF10955">
    <property type="entry name" value="Fin"/>
    <property type="match status" value="1"/>
</dbReference>
<dbReference type="RefSeq" id="WP_007428020.1">
    <property type="nucleotide sequence ID" value="NZ_ALJV01000275.1"/>
</dbReference>
<gene>
    <name evidence="1" type="ORF">JDW19_23365</name>
</gene>
<evidence type="ECO:0000313" key="2">
    <source>
        <dbReference type="Proteomes" id="UP000650605"/>
    </source>
</evidence>
<sequence>MVVNYVCRHCRTFLGRIDSAAITEERLGFHSLTPAERRDIIAYNSGGEVTVKVICEHCSQALENNPELSLLVNPLQ</sequence>
<reference evidence="1" key="1">
    <citation type="submission" date="2020-12" db="EMBL/GenBank/DDBJ databases">
        <title>Paenibacillus polymyxa LMG 27872: a double-edged sword.</title>
        <authorList>
            <person name="Langendries S."/>
            <person name="Garcia Mendez S."/>
            <person name="Beirinckx S."/>
            <person name="Viaene T."/>
            <person name="Baeyen S."/>
            <person name="Goeminne G."/>
            <person name="Willems A."/>
            <person name="Debode J."/>
            <person name="Goormachtig S."/>
        </authorList>
    </citation>
    <scope>NUCLEOTIDE SEQUENCE</scope>
    <source>
        <strain evidence="1">LMG 27872</strain>
    </source>
</reference>
<organism evidence="1 2">
    <name type="scientific">Paenibacillus polymyxa</name>
    <name type="common">Bacillus polymyxa</name>
    <dbReference type="NCBI Taxonomy" id="1406"/>
    <lineage>
        <taxon>Bacteria</taxon>
        <taxon>Bacillati</taxon>
        <taxon>Bacillota</taxon>
        <taxon>Bacilli</taxon>
        <taxon>Bacillales</taxon>
        <taxon>Paenibacillaceae</taxon>
        <taxon>Paenibacillus</taxon>
    </lineage>
</organism>
<dbReference type="Proteomes" id="UP000650605">
    <property type="component" value="Unassembled WGS sequence"/>
</dbReference>
<name>A0A074LSN6_PAEPO</name>
<dbReference type="InterPro" id="IPR020115">
    <property type="entry name" value="Fin"/>
</dbReference>
<proteinExistence type="predicted"/>
<protein>
    <submittedName>
        <fullName evidence="1">Anti-sigma-F factor Fin family protein</fullName>
    </submittedName>
</protein>